<accession>A0AA85JKY2</accession>
<dbReference type="InterPro" id="IPR002347">
    <property type="entry name" value="SDR_fam"/>
</dbReference>
<organism evidence="2 3">
    <name type="scientific">Trichobilharzia regenti</name>
    <name type="common">Nasal bird schistosome</name>
    <dbReference type="NCBI Taxonomy" id="157069"/>
    <lineage>
        <taxon>Eukaryota</taxon>
        <taxon>Metazoa</taxon>
        <taxon>Spiralia</taxon>
        <taxon>Lophotrochozoa</taxon>
        <taxon>Platyhelminthes</taxon>
        <taxon>Trematoda</taxon>
        <taxon>Digenea</taxon>
        <taxon>Strigeidida</taxon>
        <taxon>Schistosomatoidea</taxon>
        <taxon>Schistosomatidae</taxon>
        <taxon>Trichobilharzia</taxon>
    </lineage>
</organism>
<dbReference type="PANTHER" id="PTHR43157:SF31">
    <property type="entry name" value="PHOSPHATIDYLINOSITOL-GLYCAN BIOSYNTHESIS CLASS F PROTEIN"/>
    <property type="match status" value="1"/>
</dbReference>
<dbReference type="AlphaFoldDB" id="A0AA85JKY2"/>
<dbReference type="InterPro" id="IPR036291">
    <property type="entry name" value="NAD(P)-bd_dom_sf"/>
</dbReference>
<dbReference type="WBParaSite" id="TREG1_27560.1">
    <property type="protein sequence ID" value="TREG1_27560.1"/>
    <property type="gene ID" value="TREG1_27560"/>
</dbReference>
<evidence type="ECO:0000313" key="2">
    <source>
        <dbReference type="Proteomes" id="UP000050795"/>
    </source>
</evidence>
<dbReference type="GO" id="GO:0016491">
    <property type="term" value="F:oxidoreductase activity"/>
    <property type="evidence" value="ECO:0007669"/>
    <property type="project" value="UniProtKB-KW"/>
</dbReference>
<sequence length="331" mass="36599">MQMSKVTNRLCKLPGRLDGKLAIVTGANIGSGLELTGELARRGCTVIMACRDLERACYGRESLIDRYGERSQEAWRKSPAGAAVEPFLQAVKYSQLIVEHLDLACLSSIREFARKIHSTYTRLDLLIHNAGMMATSYMETHDGLELQMGVNHFGPALLIDLLLPLLANASCSLPCAPASPSRIIVVASNLYQQGEIDLDRLNLKGDQYGPFKAYNQSKLAIILYIRELANQLNNLRIIPMTVHPGAVRTEISYTANNTYQLFLRAVGISPWEGCQTALYCALVNDPVPGGFYSNCALEELTEKAKNDQLGKKLWLVTREIVGLPPNLTLLY</sequence>
<dbReference type="Gene3D" id="3.40.50.720">
    <property type="entry name" value="NAD(P)-binding Rossmann-like Domain"/>
    <property type="match status" value="1"/>
</dbReference>
<dbReference type="Pfam" id="PF00106">
    <property type="entry name" value="adh_short"/>
    <property type="match status" value="1"/>
</dbReference>
<evidence type="ECO:0000256" key="1">
    <source>
        <dbReference type="ARBA" id="ARBA00023002"/>
    </source>
</evidence>
<evidence type="ECO:0000313" key="3">
    <source>
        <dbReference type="WBParaSite" id="TREG1_27560.1"/>
    </source>
</evidence>
<dbReference type="Proteomes" id="UP000050795">
    <property type="component" value="Unassembled WGS sequence"/>
</dbReference>
<dbReference type="PANTHER" id="PTHR43157">
    <property type="entry name" value="PHOSPHATIDYLINOSITOL-GLYCAN BIOSYNTHESIS CLASS F PROTEIN-RELATED"/>
    <property type="match status" value="1"/>
</dbReference>
<dbReference type="InterPro" id="IPR020904">
    <property type="entry name" value="Sc_DH/Rdtase_CS"/>
</dbReference>
<keyword evidence="1" id="KW-0560">Oxidoreductase</keyword>
<keyword evidence="2" id="KW-1185">Reference proteome</keyword>
<protein>
    <submittedName>
        <fullName evidence="3">Retinol dehydrogenase 14</fullName>
    </submittedName>
</protein>
<dbReference type="SUPFAM" id="SSF51735">
    <property type="entry name" value="NAD(P)-binding Rossmann-fold domains"/>
    <property type="match status" value="1"/>
</dbReference>
<name>A0AA85JKY2_TRIRE</name>
<proteinExistence type="predicted"/>
<reference evidence="2" key="1">
    <citation type="submission" date="2022-06" db="EMBL/GenBank/DDBJ databases">
        <authorList>
            <person name="Berger JAMES D."/>
            <person name="Berger JAMES D."/>
        </authorList>
    </citation>
    <scope>NUCLEOTIDE SEQUENCE [LARGE SCALE GENOMIC DNA]</scope>
</reference>
<reference evidence="3" key="2">
    <citation type="submission" date="2023-11" db="UniProtKB">
        <authorList>
            <consortium name="WormBaseParasite"/>
        </authorList>
    </citation>
    <scope>IDENTIFICATION</scope>
</reference>
<dbReference type="PROSITE" id="PS00061">
    <property type="entry name" value="ADH_SHORT"/>
    <property type="match status" value="1"/>
</dbReference>
<dbReference type="PRINTS" id="PR00081">
    <property type="entry name" value="GDHRDH"/>
</dbReference>